<reference evidence="1 2" key="1">
    <citation type="submission" date="2024-01" db="EMBL/GenBank/DDBJ databases">
        <title>A draft genome for the cacao thread blight pathogen Marasmiellus scandens.</title>
        <authorList>
            <person name="Baruah I.K."/>
            <person name="Leung J."/>
            <person name="Bukari Y."/>
            <person name="Amoako-Attah I."/>
            <person name="Meinhardt L.W."/>
            <person name="Bailey B.A."/>
            <person name="Cohen S.P."/>
        </authorList>
    </citation>
    <scope>NUCLEOTIDE SEQUENCE [LARGE SCALE GENOMIC DNA]</scope>
    <source>
        <strain evidence="1 2">GH-19</strain>
    </source>
</reference>
<organism evidence="1 2">
    <name type="scientific">Marasmiellus scandens</name>
    <dbReference type="NCBI Taxonomy" id="2682957"/>
    <lineage>
        <taxon>Eukaryota</taxon>
        <taxon>Fungi</taxon>
        <taxon>Dikarya</taxon>
        <taxon>Basidiomycota</taxon>
        <taxon>Agaricomycotina</taxon>
        <taxon>Agaricomycetes</taxon>
        <taxon>Agaricomycetidae</taxon>
        <taxon>Agaricales</taxon>
        <taxon>Marasmiineae</taxon>
        <taxon>Omphalotaceae</taxon>
        <taxon>Marasmiellus</taxon>
    </lineage>
</organism>
<accession>A0ABR1IZ65</accession>
<sequence>MTSFIIYHTLETPHRSNSDVVANLLREGSRLLFGLFVYRIFSLTVSIVGDPPQIFSIISIGWAFNAATVSRIHLRLLSLGDLKDSADMGRSDLEGNRPGSARHPLMLSWRSANGRVLTNAVIAAN</sequence>
<comment type="caution">
    <text evidence="1">The sequence shown here is derived from an EMBL/GenBank/DDBJ whole genome shotgun (WGS) entry which is preliminary data.</text>
</comment>
<evidence type="ECO:0000313" key="1">
    <source>
        <dbReference type="EMBL" id="KAK7442518.1"/>
    </source>
</evidence>
<keyword evidence="2" id="KW-1185">Reference proteome</keyword>
<dbReference type="Proteomes" id="UP001498398">
    <property type="component" value="Unassembled WGS sequence"/>
</dbReference>
<name>A0ABR1IZ65_9AGAR</name>
<protein>
    <submittedName>
        <fullName evidence="1">Uncharacterized protein</fullName>
    </submittedName>
</protein>
<evidence type="ECO:0000313" key="2">
    <source>
        <dbReference type="Proteomes" id="UP001498398"/>
    </source>
</evidence>
<proteinExistence type="predicted"/>
<dbReference type="EMBL" id="JBANRG010000058">
    <property type="protein sequence ID" value="KAK7442518.1"/>
    <property type="molecule type" value="Genomic_DNA"/>
</dbReference>
<gene>
    <name evidence="1" type="ORF">VKT23_016116</name>
</gene>